<keyword evidence="1" id="KW-1133">Transmembrane helix</keyword>
<dbReference type="PANTHER" id="PTHR30336:SF4">
    <property type="entry name" value="ENVELOPE BIOGENESIS FACTOR ELYC"/>
    <property type="match status" value="1"/>
</dbReference>
<reference evidence="4" key="1">
    <citation type="journal article" date="2019" name="Int. J. Syst. Evol. Microbiol.">
        <title>The Global Catalogue of Microorganisms (GCM) 10K type strain sequencing project: providing services to taxonomists for standard genome sequencing and annotation.</title>
        <authorList>
            <consortium name="The Broad Institute Genomics Platform"/>
            <consortium name="The Broad Institute Genome Sequencing Center for Infectious Disease"/>
            <person name="Wu L."/>
            <person name="Ma J."/>
        </authorList>
    </citation>
    <scope>NUCLEOTIDE SEQUENCE [LARGE SCALE GENOMIC DNA]</scope>
    <source>
        <strain evidence="4">KCTC 33522</strain>
    </source>
</reference>
<gene>
    <name evidence="3" type="ORF">ACFSY7_16845</name>
</gene>
<evidence type="ECO:0000259" key="2">
    <source>
        <dbReference type="Pfam" id="PF02698"/>
    </source>
</evidence>
<protein>
    <submittedName>
        <fullName evidence="3">YdcF family protein</fullName>
    </submittedName>
</protein>
<evidence type="ECO:0000256" key="1">
    <source>
        <dbReference type="SAM" id="Phobius"/>
    </source>
</evidence>
<dbReference type="InterPro" id="IPR003848">
    <property type="entry name" value="DUF218"/>
</dbReference>
<dbReference type="RefSeq" id="WP_380148811.1">
    <property type="nucleotide sequence ID" value="NZ_JBHUOR010000135.1"/>
</dbReference>
<dbReference type="CDD" id="cd06259">
    <property type="entry name" value="YdcF-like"/>
    <property type="match status" value="1"/>
</dbReference>
<comment type="caution">
    <text evidence="3">The sequence shown here is derived from an EMBL/GenBank/DDBJ whole genome shotgun (WGS) entry which is preliminary data.</text>
</comment>
<dbReference type="PANTHER" id="PTHR30336">
    <property type="entry name" value="INNER MEMBRANE PROTEIN, PROBABLE PERMEASE"/>
    <property type="match status" value="1"/>
</dbReference>
<proteinExistence type="predicted"/>
<dbReference type="InterPro" id="IPR014729">
    <property type="entry name" value="Rossmann-like_a/b/a_fold"/>
</dbReference>
<feature type="domain" description="DUF218" evidence="2">
    <location>
        <begin position="51"/>
        <end position="177"/>
    </location>
</feature>
<dbReference type="InterPro" id="IPR051599">
    <property type="entry name" value="Cell_Envelope_Assoc"/>
</dbReference>
<accession>A0ABW5Y4J8</accession>
<dbReference type="Pfam" id="PF02698">
    <property type="entry name" value="DUF218"/>
    <property type="match status" value="1"/>
</dbReference>
<name>A0ABW5Y4J8_9BACL</name>
<feature type="transmembrane region" description="Helical" evidence="1">
    <location>
        <begin position="20"/>
        <end position="41"/>
    </location>
</feature>
<sequence>MQKNTYYEEKVGDLMKKWIIGLLVVVVSIVGVLFACVMSGAKTTANGQANYMIILGAKVKASGEPSLALKERLDAAVPYLKKYPHVNVIVSGGKGADEPQSEAAVTANYLIAHGIEATRIVKEDESMSTTENLRYSKKLLPKNETAITLVSNDFHLYRAGYLAKKEGLTADRVAAKTPESVTVQLHIREMAAVAKTWVVGE</sequence>
<keyword evidence="1" id="KW-0812">Transmembrane</keyword>
<dbReference type="Proteomes" id="UP001597568">
    <property type="component" value="Unassembled WGS sequence"/>
</dbReference>
<evidence type="ECO:0000313" key="3">
    <source>
        <dbReference type="EMBL" id="MFD2870161.1"/>
    </source>
</evidence>
<keyword evidence="4" id="KW-1185">Reference proteome</keyword>
<dbReference type="EMBL" id="JBHUOR010000135">
    <property type="protein sequence ID" value="MFD2870161.1"/>
    <property type="molecule type" value="Genomic_DNA"/>
</dbReference>
<keyword evidence="1" id="KW-0472">Membrane</keyword>
<organism evidence="3 4">
    <name type="scientific">Kurthia populi</name>
    <dbReference type="NCBI Taxonomy" id="1562132"/>
    <lineage>
        <taxon>Bacteria</taxon>
        <taxon>Bacillati</taxon>
        <taxon>Bacillota</taxon>
        <taxon>Bacilli</taxon>
        <taxon>Bacillales</taxon>
        <taxon>Caryophanaceae</taxon>
        <taxon>Kurthia</taxon>
    </lineage>
</organism>
<dbReference type="Gene3D" id="3.40.50.620">
    <property type="entry name" value="HUPs"/>
    <property type="match status" value="1"/>
</dbReference>
<evidence type="ECO:0000313" key="4">
    <source>
        <dbReference type="Proteomes" id="UP001597568"/>
    </source>
</evidence>